<reference evidence="9 10" key="1">
    <citation type="journal article" date="2015" name="Genome Announc.">
        <title>Draft Genome Sequence of Filamentous Marine Cyanobacterium Lyngbya confervoides Strain BDU141951.</title>
        <authorList>
            <person name="Chandrababunaidu M.M."/>
            <person name="Sen D."/>
            <person name="Tripathy S."/>
        </authorList>
    </citation>
    <scope>NUCLEOTIDE SEQUENCE [LARGE SCALE GENOMIC DNA]</scope>
    <source>
        <strain evidence="9 10">BDU141951</strain>
    </source>
</reference>
<evidence type="ECO:0000256" key="3">
    <source>
        <dbReference type="ARBA" id="ARBA00022882"/>
    </source>
</evidence>
<dbReference type="InterPro" id="IPR014756">
    <property type="entry name" value="Ig_E-set"/>
</dbReference>
<evidence type="ECO:0000313" key="9">
    <source>
        <dbReference type="EMBL" id="MCM1983527.1"/>
    </source>
</evidence>
<keyword evidence="7" id="KW-1133">Transmembrane helix</keyword>
<protein>
    <submittedName>
        <fullName evidence="9">Ion channel</fullName>
    </submittedName>
</protein>
<evidence type="ECO:0000313" key="10">
    <source>
        <dbReference type="Proteomes" id="UP000031561"/>
    </source>
</evidence>
<dbReference type="Proteomes" id="UP000031561">
    <property type="component" value="Unassembled WGS sequence"/>
</dbReference>
<feature type="domain" description="Potassium channel" evidence="8">
    <location>
        <begin position="8"/>
        <end position="57"/>
    </location>
</feature>
<dbReference type="PANTHER" id="PTHR11767">
    <property type="entry name" value="INWARD RECTIFIER POTASSIUM CHANNEL"/>
    <property type="match status" value="1"/>
</dbReference>
<evidence type="ECO:0000256" key="1">
    <source>
        <dbReference type="ARBA" id="ARBA00022448"/>
    </source>
</evidence>
<dbReference type="SUPFAM" id="SSF81296">
    <property type="entry name" value="E set domains"/>
    <property type="match status" value="1"/>
</dbReference>
<keyword evidence="7" id="KW-0472">Membrane</keyword>
<evidence type="ECO:0000256" key="6">
    <source>
        <dbReference type="ARBA" id="ARBA00023303"/>
    </source>
</evidence>
<organism evidence="9 10">
    <name type="scientific">Lyngbya confervoides BDU141951</name>
    <dbReference type="NCBI Taxonomy" id="1574623"/>
    <lineage>
        <taxon>Bacteria</taxon>
        <taxon>Bacillati</taxon>
        <taxon>Cyanobacteriota</taxon>
        <taxon>Cyanophyceae</taxon>
        <taxon>Oscillatoriophycideae</taxon>
        <taxon>Oscillatoriales</taxon>
        <taxon>Microcoleaceae</taxon>
        <taxon>Lyngbya</taxon>
    </lineage>
</organism>
<dbReference type="PANTHER" id="PTHR11767:SF102">
    <property type="entry name" value="INWARDLY RECTIFYING POTASSIUM CHANNEL 1, ISOFORM F"/>
    <property type="match status" value="1"/>
</dbReference>
<dbReference type="GO" id="GO:0006813">
    <property type="term" value="P:potassium ion transport"/>
    <property type="evidence" value="ECO:0007669"/>
    <property type="project" value="UniProtKB-KW"/>
</dbReference>
<sequence>MVFLLARSRSFLDVFFFSVQALATMGYGALSPTSQYANVIVTLEAMIGLVGIAVVARHLYSAREIRFNHRFVDIFLQTARGHRYIDYRDFDGIVPCP</sequence>
<keyword evidence="5" id="KW-0406">Ion transport</keyword>
<dbReference type="EMBL" id="JTHE03000063">
    <property type="protein sequence ID" value="MCM1983527.1"/>
    <property type="molecule type" value="Genomic_DNA"/>
</dbReference>
<evidence type="ECO:0000256" key="2">
    <source>
        <dbReference type="ARBA" id="ARBA00022538"/>
    </source>
</evidence>
<gene>
    <name evidence="9" type="ORF">QQ91_0011935</name>
</gene>
<comment type="caution">
    <text evidence="9">The sequence shown here is derived from an EMBL/GenBank/DDBJ whole genome shotgun (WGS) entry which is preliminary data.</text>
</comment>
<keyword evidence="1" id="KW-0813">Transport</keyword>
<dbReference type="InterPro" id="IPR016449">
    <property type="entry name" value="K_chnl_inward-rec_Kir"/>
</dbReference>
<dbReference type="InterPro" id="IPR013518">
    <property type="entry name" value="K_chnl_inward-rec_Kir_cyto"/>
</dbReference>
<dbReference type="GO" id="GO:0034702">
    <property type="term" value="C:monoatomic ion channel complex"/>
    <property type="evidence" value="ECO:0007669"/>
    <property type="project" value="UniProtKB-KW"/>
</dbReference>
<dbReference type="InterPro" id="IPR013099">
    <property type="entry name" value="K_chnl_dom"/>
</dbReference>
<dbReference type="Gene3D" id="2.60.40.1400">
    <property type="entry name" value="G protein-activated inward rectifier potassium channel 1"/>
    <property type="match status" value="1"/>
</dbReference>
<keyword evidence="10" id="KW-1185">Reference proteome</keyword>
<keyword evidence="3" id="KW-0851">Voltage-gated channel</keyword>
<keyword evidence="2" id="KW-0633">Potassium transport</keyword>
<dbReference type="GO" id="GO:0034220">
    <property type="term" value="P:monoatomic ion transmembrane transport"/>
    <property type="evidence" value="ECO:0007669"/>
    <property type="project" value="UniProtKB-KW"/>
</dbReference>
<dbReference type="Pfam" id="PF07885">
    <property type="entry name" value="Ion_trans_2"/>
    <property type="match status" value="1"/>
</dbReference>
<dbReference type="AlphaFoldDB" id="A0ABD4T4S7"/>
<evidence type="ECO:0000256" key="4">
    <source>
        <dbReference type="ARBA" id="ARBA00022958"/>
    </source>
</evidence>
<feature type="transmembrane region" description="Helical" evidence="7">
    <location>
        <begin position="36"/>
        <end position="60"/>
    </location>
</feature>
<dbReference type="RefSeq" id="WP_236096167.1">
    <property type="nucleotide sequence ID" value="NZ_JTHE03000063.1"/>
</dbReference>
<evidence type="ECO:0000256" key="5">
    <source>
        <dbReference type="ARBA" id="ARBA00023065"/>
    </source>
</evidence>
<proteinExistence type="predicted"/>
<name>A0ABD4T4S7_9CYAN</name>
<keyword evidence="6" id="KW-0407">Ion channel</keyword>
<evidence type="ECO:0000259" key="8">
    <source>
        <dbReference type="Pfam" id="PF07885"/>
    </source>
</evidence>
<keyword evidence="7" id="KW-0812">Transmembrane</keyword>
<keyword evidence="4" id="KW-0630">Potassium</keyword>
<evidence type="ECO:0000256" key="7">
    <source>
        <dbReference type="SAM" id="Phobius"/>
    </source>
</evidence>
<feature type="transmembrane region" description="Helical" evidence="7">
    <location>
        <begin position="12"/>
        <end position="30"/>
    </location>
</feature>
<accession>A0ABD4T4S7</accession>